<dbReference type="SUPFAM" id="SSF52540">
    <property type="entry name" value="P-loop containing nucleoside triphosphate hydrolases"/>
    <property type="match status" value="1"/>
</dbReference>
<dbReference type="InterPro" id="IPR014015">
    <property type="entry name" value="Helicase_SF3_DNA-vir"/>
</dbReference>
<dbReference type="EMBL" id="QYAD01000001">
    <property type="protein sequence ID" value="MBL3689509.1"/>
    <property type="molecule type" value="Genomic_DNA"/>
</dbReference>
<dbReference type="Proteomes" id="UP001646141">
    <property type="component" value="Unassembled WGS sequence"/>
</dbReference>
<dbReference type="InterPro" id="IPR006500">
    <property type="entry name" value="Helicase_put_C_phage/plasmid"/>
</dbReference>
<comment type="caution">
    <text evidence="5">The sequence shown here is derived from an EMBL/GenBank/DDBJ whole genome shotgun (WGS) entry which is preliminary data.</text>
</comment>
<accession>A0ABS1SPU0</accession>
<dbReference type="NCBIfam" id="TIGR01613">
    <property type="entry name" value="primase_Cterm"/>
    <property type="match status" value="1"/>
</dbReference>
<feature type="domain" description="SF3 helicase" evidence="4">
    <location>
        <begin position="290"/>
        <end position="446"/>
    </location>
</feature>
<dbReference type="PROSITE" id="PS51206">
    <property type="entry name" value="SF3_HELICASE_1"/>
    <property type="match status" value="1"/>
</dbReference>
<evidence type="ECO:0000313" key="5">
    <source>
        <dbReference type="EMBL" id="MBL3689509.1"/>
    </source>
</evidence>
<dbReference type="InterPro" id="IPR004968">
    <property type="entry name" value="DNA_primase/NTPase_C"/>
</dbReference>
<protein>
    <recommendedName>
        <fullName evidence="4">SF3 helicase domain-containing protein</fullName>
    </recommendedName>
</protein>
<dbReference type="Pfam" id="PF19263">
    <property type="entry name" value="DUF5906"/>
    <property type="match status" value="1"/>
</dbReference>
<evidence type="ECO:0000259" key="4">
    <source>
        <dbReference type="PROSITE" id="PS51206"/>
    </source>
</evidence>
<gene>
    <name evidence="5" type="ORF">D3226_05980</name>
</gene>
<evidence type="ECO:0000313" key="6">
    <source>
        <dbReference type="Proteomes" id="UP001646141"/>
    </source>
</evidence>
<keyword evidence="1" id="KW-0547">Nucleotide-binding</keyword>
<organism evidence="5 6">
    <name type="scientific">Leucobacter chromiireducens subsp. chromiireducens</name>
    <dbReference type="NCBI Taxonomy" id="660067"/>
    <lineage>
        <taxon>Bacteria</taxon>
        <taxon>Bacillati</taxon>
        <taxon>Actinomycetota</taxon>
        <taxon>Actinomycetes</taxon>
        <taxon>Micrococcales</taxon>
        <taxon>Microbacteriaceae</taxon>
        <taxon>Leucobacter</taxon>
    </lineage>
</organism>
<evidence type="ECO:0000256" key="3">
    <source>
        <dbReference type="SAM" id="MobiDB-lite"/>
    </source>
</evidence>
<evidence type="ECO:0000256" key="1">
    <source>
        <dbReference type="ARBA" id="ARBA00022741"/>
    </source>
</evidence>
<name>A0ABS1SPU0_9MICO</name>
<keyword evidence="2" id="KW-0067">ATP-binding</keyword>
<proteinExistence type="predicted"/>
<dbReference type="InterPro" id="IPR027417">
    <property type="entry name" value="P-loop_NTPase"/>
</dbReference>
<feature type="compositionally biased region" description="Basic and acidic residues" evidence="3">
    <location>
        <begin position="14"/>
        <end position="25"/>
    </location>
</feature>
<evidence type="ECO:0000256" key="2">
    <source>
        <dbReference type="ARBA" id="ARBA00022840"/>
    </source>
</evidence>
<sequence>MTEQTMPAKSGAPPEKEEAPHREVEGTSEAFGGAEINTTGTEAFLPPLAAVFSLYSSKGSGASGTLNAIVQGEAVVYLLEERKNAQARGTVSSPLFIEDQLLARINKALKLENARRTVNVSPRADANEKNQIPLLKRLPPHVIGLVLLALHHVVKIKPTTGGDEDTDLLAIYVPEGDDAGLYSGSMSELSRAARLYDSSISTRELAEVRQFLQEQAPRVKQSTDKDLVPVANGVWHYTRRELLPFSPAMVFTQKAGTPLDLSATNPVITRADGTTWDVESWTEGLFDDPALVSLLWQVRGALVRPNVRWNKSAWFFSTKGNNGKGTECELERALVGEGRFASLPLDEMGKDFMLESLLSAMAVIVDENNVGVFLDKVANLKAVITNDVLHVNRKGLRVITFQFRGFMVQCLNEFPRFKDKSDSLYRRQLFVPFTKHFEVGEDKSIKADYVQRPEVLRYVLKKVLVDLPPYYELVAPQASLELLEQSKLRNDPVREFWDEFQDEFVWDLLPANFLYDLFKAWVAKANPSGKPMGRRTFLDDLERIVEGSESWYKPEEKTATSKRMASSEPLVAVYALEDWYNSSYTGKDPARLGVPNNLPANFRWCLRRVEAPALLPFGNGDESADG</sequence>
<feature type="region of interest" description="Disordered" evidence="3">
    <location>
        <begin position="1"/>
        <end position="29"/>
    </location>
</feature>
<dbReference type="Gene3D" id="3.40.50.300">
    <property type="entry name" value="P-loop containing nucleotide triphosphate hydrolases"/>
    <property type="match status" value="1"/>
</dbReference>
<dbReference type="InterPro" id="IPR045455">
    <property type="entry name" value="NrS-1_pol-like_helicase"/>
</dbReference>
<keyword evidence="6" id="KW-1185">Reference proteome</keyword>
<dbReference type="Pfam" id="PF03288">
    <property type="entry name" value="Pox_D5"/>
    <property type="match status" value="1"/>
</dbReference>
<reference evidence="5 6" key="1">
    <citation type="submission" date="2018-09" db="EMBL/GenBank/DDBJ databases">
        <title>Comparative genomics of Leucobacter spp.</title>
        <authorList>
            <person name="Reis A.C."/>
            <person name="Kolvenbach B.A."/>
            <person name="Corvini P.F.X."/>
            <person name="Nunes O.C."/>
        </authorList>
    </citation>
    <scope>NUCLEOTIDE SEQUENCE [LARGE SCALE GENOMIC DNA]</scope>
    <source>
        <strain evidence="5 6">L-1</strain>
    </source>
</reference>
<dbReference type="RefSeq" id="WP_202381430.1">
    <property type="nucleotide sequence ID" value="NZ_BAAAMA010000004.1"/>
</dbReference>